<sequence>MARQLRAEQTRATIITAAADLFDRRGYESTSLSDIVEHAQVTKGALYFHFAAKEDLAHAIMELQSQASRQIACEMESRGYSSLETLMRTMFGITRLSVEGPIPRAGLRLATGPVPVKAPMQHPFAEWLDIATRKLVGAVKESDLHPDVDIDAAAHSLVCFFVGTRIVGRSVEPVVRQPRRLAEMWHVLIRGMVPVPRRPRYLTLATQLEREVRLSQREAVG</sequence>
<proteinExistence type="predicted"/>
<comment type="caution">
    <text evidence="6">The sequence shown here is derived from an EMBL/GenBank/DDBJ whole genome shotgun (WGS) entry which is preliminary data.</text>
</comment>
<dbReference type="Gene3D" id="1.10.357.10">
    <property type="entry name" value="Tetracycline Repressor, domain 2"/>
    <property type="match status" value="1"/>
</dbReference>
<dbReference type="PANTHER" id="PTHR30055">
    <property type="entry name" value="HTH-TYPE TRANSCRIPTIONAL REGULATOR RUTR"/>
    <property type="match status" value="1"/>
</dbReference>
<organism evidence="6 7">
    <name type="scientific">Streptomyces fuscus</name>
    <dbReference type="NCBI Taxonomy" id="3048495"/>
    <lineage>
        <taxon>Bacteria</taxon>
        <taxon>Bacillati</taxon>
        <taxon>Actinomycetota</taxon>
        <taxon>Actinomycetes</taxon>
        <taxon>Kitasatosporales</taxon>
        <taxon>Streptomycetaceae</taxon>
        <taxon>Streptomyces</taxon>
    </lineage>
</organism>
<dbReference type="PROSITE" id="PS50977">
    <property type="entry name" value="HTH_TETR_2"/>
    <property type="match status" value="1"/>
</dbReference>
<feature type="domain" description="HTH tetR-type" evidence="5">
    <location>
        <begin position="8"/>
        <end position="68"/>
    </location>
</feature>
<dbReference type="InterPro" id="IPR023772">
    <property type="entry name" value="DNA-bd_HTH_TetR-type_CS"/>
</dbReference>
<dbReference type="Proteomes" id="UP001241926">
    <property type="component" value="Unassembled WGS sequence"/>
</dbReference>
<dbReference type="PROSITE" id="PS01081">
    <property type="entry name" value="HTH_TETR_1"/>
    <property type="match status" value="1"/>
</dbReference>
<accession>A0ABT7J8M2</accession>
<dbReference type="SUPFAM" id="SSF46689">
    <property type="entry name" value="Homeodomain-like"/>
    <property type="match status" value="1"/>
</dbReference>
<evidence type="ECO:0000313" key="6">
    <source>
        <dbReference type="EMBL" id="MDL2081226.1"/>
    </source>
</evidence>
<feature type="DNA-binding region" description="H-T-H motif" evidence="4">
    <location>
        <begin position="31"/>
        <end position="50"/>
    </location>
</feature>
<dbReference type="NCBIfam" id="NF041196">
    <property type="entry name" value="ScbR_bind_reg"/>
    <property type="match status" value="1"/>
</dbReference>
<dbReference type="InterPro" id="IPR009057">
    <property type="entry name" value="Homeodomain-like_sf"/>
</dbReference>
<evidence type="ECO:0000256" key="1">
    <source>
        <dbReference type="ARBA" id="ARBA00023015"/>
    </source>
</evidence>
<reference evidence="6 7" key="1">
    <citation type="submission" date="2023-05" db="EMBL/GenBank/DDBJ databases">
        <title>Streptomyces fuscus sp. nov., a brown-black pigment producing actinomyces isolated from dry sand of Sea duck farm.</title>
        <authorList>
            <person name="Xie J."/>
            <person name="Shen N."/>
        </authorList>
    </citation>
    <scope>NUCLEOTIDE SEQUENCE [LARGE SCALE GENOMIC DNA]</scope>
    <source>
        <strain evidence="6 7">GXMU-J15</strain>
    </source>
</reference>
<keyword evidence="1" id="KW-0805">Transcription regulation</keyword>
<keyword evidence="7" id="KW-1185">Reference proteome</keyword>
<dbReference type="RefSeq" id="WP_093720591.1">
    <property type="nucleotide sequence ID" value="NZ_JASJUS010000044.1"/>
</dbReference>
<dbReference type="InterPro" id="IPR054126">
    <property type="entry name" value="CprB_TetR_C"/>
</dbReference>
<protein>
    <submittedName>
        <fullName evidence="6">ScbR family autoregulator-binding transcription factor</fullName>
    </submittedName>
</protein>
<dbReference type="SUPFAM" id="SSF48498">
    <property type="entry name" value="Tetracyclin repressor-like, C-terminal domain"/>
    <property type="match status" value="1"/>
</dbReference>
<evidence type="ECO:0000256" key="3">
    <source>
        <dbReference type="ARBA" id="ARBA00023163"/>
    </source>
</evidence>
<evidence type="ECO:0000256" key="2">
    <source>
        <dbReference type="ARBA" id="ARBA00023125"/>
    </source>
</evidence>
<evidence type="ECO:0000313" key="7">
    <source>
        <dbReference type="Proteomes" id="UP001241926"/>
    </source>
</evidence>
<keyword evidence="3" id="KW-0804">Transcription</keyword>
<dbReference type="EMBL" id="JASJUS010000044">
    <property type="protein sequence ID" value="MDL2081226.1"/>
    <property type="molecule type" value="Genomic_DNA"/>
</dbReference>
<dbReference type="Pfam" id="PF21935">
    <property type="entry name" value="TetR_C_45"/>
    <property type="match status" value="1"/>
</dbReference>
<dbReference type="InterPro" id="IPR036271">
    <property type="entry name" value="Tet_transcr_reg_TetR-rel_C_sf"/>
</dbReference>
<gene>
    <name evidence="6" type="ORF">QNN03_32745</name>
</gene>
<dbReference type="InterPro" id="IPR050109">
    <property type="entry name" value="HTH-type_TetR-like_transc_reg"/>
</dbReference>
<dbReference type="PANTHER" id="PTHR30055:SF234">
    <property type="entry name" value="HTH-TYPE TRANSCRIPTIONAL REGULATOR BETI"/>
    <property type="match status" value="1"/>
</dbReference>
<dbReference type="PRINTS" id="PR00455">
    <property type="entry name" value="HTHTETR"/>
</dbReference>
<dbReference type="Pfam" id="PF00440">
    <property type="entry name" value="TetR_N"/>
    <property type="match status" value="1"/>
</dbReference>
<name>A0ABT7J8M2_9ACTN</name>
<evidence type="ECO:0000256" key="4">
    <source>
        <dbReference type="PROSITE-ProRule" id="PRU00335"/>
    </source>
</evidence>
<dbReference type="InterPro" id="IPR047923">
    <property type="entry name" value="ArpA-like"/>
</dbReference>
<dbReference type="InterPro" id="IPR001647">
    <property type="entry name" value="HTH_TetR"/>
</dbReference>
<keyword evidence="2 4" id="KW-0238">DNA-binding</keyword>
<evidence type="ECO:0000259" key="5">
    <source>
        <dbReference type="PROSITE" id="PS50977"/>
    </source>
</evidence>